<dbReference type="EMBL" id="SBKO01000002">
    <property type="protein sequence ID" value="RXR19269.1"/>
    <property type="molecule type" value="Genomic_DNA"/>
</dbReference>
<dbReference type="Gene3D" id="3.90.550.10">
    <property type="entry name" value="Spore Coat Polysaccharide Biosynthesis Protein SpsA, Chain A"/>
    <property type="match status" value="1"/>
</dbReference>
<name>A0A4Q1K3C4_9FLAO</name>
<dbReference type="Pfam" id="PF00535">
    <property type="entry name" value="Glycos_transf_2"/>
    <property type="match status" value="1"/>
</dbReference>
<organism evidence="2 3">
    <name type="scientific">Flavobacterium amnicola</name>
    <dbReference type="NCBI Taxonomy" id="2506422"/>
    <lineage>
        <taxon>Bacteria</taxon>
        <taxon>Pseudomonadati</taxon>
        <taxon>Bacteroidota</taxon>
        <taxon>Flavobacteriia</taxon>
        <taxon>Flavobacteriales</taxon>
        <taxon>Flavobacteriaceae</taxon>
        <taxon>Flavobacterium</taxon>
    </lineage>
</organism>
<evidence type="ECO:0000313" key="2">
    <source>
        <dbReference type="EMBL" id="RXR19269.1"/>
    </source>
</evidence>
<dbReference type="RefSeq" id="WP_129435727.1">
    <property type="nucleotide sequence ID" value="NZ_SBKO01000002.1"/>
</dbReference>
<dbReference type="InterPro" id="IPR029044">
    <property type="entry name" value="Nucleotide-diphossugar_trans"/>
</dbReference>
<dbReference type="InterPro" id="IPR001173">
    <property type="entry name" value="Glyco_trans_2-like"/>
</dbReference>
<dbReference type="AlphaFoldDB" id="A0A4Q1K3C4"/>
<dbReference type="Proteomes" id="UP000290283">
    <property type="component" value="Unassembled WGS sequence"/>
</dbReference>
<dbReference type="CDD" id="cd00761">
    <property type="entry name" value="Glyco_tranf_GTA_type"/>
    <property type="match status" value="1"/>
</dbReference>
<accession>A0A4Q1K3C4</accession>
<keyword evidence="2" id="KW-0808">Transferase</keyword>
<feature type="domain" description="Glycosyltransferase 2-like" evidence="1">
    <location>
        <begin position="3"/>
        <end position="134"/>
    </location>
</feature>
<dbReference type="PANTHER" id="PTHR43685:SF2">
    <property type="entry name" value="GLYCOSYLTRANSFERASE 2-LIKE DOMAIN-CONTAINING PROTEIN"/>
    <property type="match status" value="1"/>
</dbReference>
<dbReference type="InterPro" id="IPR050834">
    <property type="entry name" value="Glycosyltransf_2"/>
</dbReference>
<evidence type="ECO:0000259" key="1">
    <source>
        <dbReference type="Pfam" id="PF00535"/>
    </source>
</evidence>
<evidence type="ECO:0000313" key="3">
    <source>
        <dbReference type="Proteomes" id="UP000290283"/>
    </source>
</evidence>
<dbReference type="PANTHER" id="PTHR43685">
    <property type="entry name" value="GLYCOSYLTRANSFERASE"/>
    <property type="match status" value="1"/>
</dbReference>
<reference evidence="3" key="1">
    <citation type="submission" date="2019-01" db="EMBL/GenBank/DDBJ databases">
        <title>Cytophagaceae bacterium strain CAR-16.</title>
        <authorList>
            <person name="Chen W.-M."/>
        </authorList>
    </citation>
    <scope>NUCLEOTIDE SEQUENCE [LARGE SCALE GENOMIC DNA]</scope>
    <source>
        <strain evidence="3">LLJ-11</strain>
    </source>
</reference>
<dbReference type="OrthoDB" id="761861at2"/>
<dbReference type="GO" id="GO:0016740">
    <property type="term" value="F:transferase activity"/>
    <property type="evidence" value="ECO:0007669"/>
    <property type="project" value="UniProtKB-KW"/>
</dbReference>
<sequence length="299" mass="34931">MLSVVIPTYNYSALPLVRAIHKQCEAAEISYEIIVQDDGSTDFDTIEENQTINKLSNCQFIQNEINLGRAKNINSLLKSAKFDWILLLDCDTKPTSENFIRNYDEIIQNSSSKIVFGGIAYRDTPPSENEVLRWKYGKEREAISAGKRNKNPYVTLLTSNILCQKSVFKTVLFNENITEYGYEDLVFAQQLEQHKIEIHHIENPVFHLNYETSEAFLEKTEKSLQTLLFLEENKIIDATTTKLQKAYQRLKWWKLEGVFFSIFKKWKKKIIQNLLSPNPKLLYFDLYKLGYFIILKSKQ</sequence>
<protein>
    <submittedName>
        <fullName evidence="2">Glycosyltransferase</fullName>
    </submittedName>
</protein>
<gene>
    <name evidence="2" type="ORF">EQG63_07435</name>
</gene>
<keyword evidence="3" id="KW-1185">Reference proteome</keyword>
<comment type="caution">
    <text evidence="2">The sequence shown here is derived from an EMBL/GenBank/DDBJ whole genome shotgun (WGS) entry which is preliminary data.</text>
</comment>
<proteinExistence type="predicted"/>
<dbReference type="SUPFAM" id="SSF53448">
    <property type="entry name" value="Nucleotide-diphospho-sugar transferases"/>
    <property type="match status" value="1"/>
</dbReference>